<feature type="transmembrane region" description="Helical" evidence="8">
    <location>
        <begin position="217"/>
        <end position="236"/>
    </location>
</feature>
<keyword evidence="10" id="KW-1185">Reference proteome</keyword>
<keyword evidence="5 8" id="KW-0812">Transmembrane</keyword>
<keyword evidence="6 8" id="KW-1133">Transmembrane helix</keyword>
<evidence type="ECO:0000256" key="1">
    <source>
        <dbReference type="ARBA" id="ARBA00004651"/>
    </source>
</evidence>
<dbReference type="GO" id="GO:0005886">
    <property type="term" value="C:plasma membrane"/>
    <property type="evidence" value="ECO:0007669"/>
    <property type="project" value="UniProtKB-SubCell"/>
</dbReference>
<accession>A0A0S2TB63</accession>
<feature type="transmembrane region" description="Helical" evidence="8">
    <location>
        <begin position="307"/>
        <end position="332"/>
    </location>
</feature>
<feature type="transmembrane region" description="Helical" evidence="8">
    <location>
        <begin position="20"/>
        <end position="52"/>
    </location>
</feature>
<feature type="transmembrane region" description="Helical" evidence="8">
    <location>
        <begin position="242"/>
        <end position="266"/>
    </location>
</feature>
<dbReference type="PANTHER" id="PTHR21716">
    <property type="entry name" value="TRANSMEMBRANE PROTEIN"/>
    <property type="match status" value="1"/>
</dbReference>
<feature type="transmembrane region" description="Helical" evidence="8">
    <location>
        <begin position="64"/>
        <end position="89"/>
    </location>
</feature>
<evidence type="ECO:0000256" key="5">
    <source>
        <dbReference type="ARBA" id="ARBA00022692"/>
    </source>
</evidence>
<evidence type="ECO:0000313" key="9">
    <source>
        <dbReference type="EMBL" id="ALP52401.1"/>
    </source>
</evidence>
<comment type="similarity">
    <text evidence="2">Belongs to the autoinducer-2 exporter (AI-2E) (TC 2.A.86) family.</text>
</comment>
<dbReference type="Pfam" id="PF01594">
    <property type="entry name" value="AI-2E_transport"/>
    <property type="match status" value="1"/>
</dbReference>
<gene>
    <name evidence="9" type="ORF">Tel_04175</name>
</gene>
<dbReference type="STRING" id="1748243.Tel_04175"/>
<dbReference type="KEGG" id="tee:Tel_04175"/>
<evidence type="ECO:0000256" key="3">
    <source>
        <dbReference type="ARBA" id="ARBA00022448"/>
    </source>
</evidence>
<organism evidence="9 10">
    <name type="scientific">Candidatus Tenderia electrophaga</name>
    <dbReference type="NCBI Taxonomy" id="1748243"/>
    <lineage>
        <taxon>Bacteria</taxon>
        <taxon>Pseudomonadati</taxon>
        <taxon>Pseudomonadota</taxon>
        <taxon>Gammaproteobacteria</taxon>
        <taxon>Candidatus Tenderiales</taxon>
        <taxon>Candidatus Tenderiaceae</taxon>
        <taxon>Candidatus Tenderia</taxon>
    </lineage>
</organism>
<dbReference type="EMBL" id="CP013099">
    <property type="protein sequence ID" value="ALP52401.1"/>
    <property type="molecule type" value="Genomic_DNA"/>
</dbReference>
<dbReference type="PANTHER" id="PTHR21716:SF53">
    <property type="entry name" value="PERMEASE PERM-RELATED"/>
    <property type="match status" value="1"/>
</dbReference>
<protein>
    <submittedName>
        <fullName evidence="9">Permease</fullName>
    </submittedName>
</protein>
<evidence type="ECO:0000313" key="10">
    <source>
        <dbReference type="Proteomes" id="UP000055136"/>
    </source>
</evidence>
<evidence type="ECO:0000256" key="7">
    <source>
        <dbReference type="ARBA" id="ARBA00023136"/>
    </source>
</evidence>
<dbReference type="GO" id="GO:0055085">
    <property type="term" value="P:transmembrane transport"/>
    <property type="evidence" value="ECO:0007669"/>
    <property type="project" value="TreeGrafter"/>
</dbReference>
<comment type="subcellular location">
    <subcellularLocation>
        <location evidence="1">Cell membrane</location>
        <topology evidence="1">Multi-pass membrane protein</topology>
    </subcellularLocation>
</comment>
<keyword evidence="4" id="KW-1003">Cell membrane</keyword>
<keyword evidence="7 8" id="KW-0472">Membrane</keyword>
<dbReference type="InterPro" id="IPR002549">
    <property type="entry name" value="AI-2E-like"/>
</dbReference>
<feature type="transmembrane region" description="Helical" evidence="8">
    <location>
        <begin position="278"/>
        <end position="301"/>
    </location>
</feature>
<sequence length="358" mass="39808">MENVLGRWFKKYFSDPEGVILAVLLILGFTVVIFFGDMLAPVLASVVIAYLLEGVVRLLENHGMGRLSAVMLVFLIFLTFLLFVFLGLVPLLSKQVAQLVQEIPNMVSEGQRALLRLPELYPHIFSEAQVNEIMTAIRSGLTEMGQNLLSFSLASISTLFTMLVYLVLLPVLVFFFMKDKHKILDWITRYMPRERGVALRVWREMDRQIGNYVRGKFAEIMIVGLVSYVVFALMGLQYASLLGAAVGLSVVVPYIGAVVVTAPVLLIGFFQWGWGADFAYLALAYLIIQAVDGNVLVPWLFSEAVNLHPIAIIVAILIFGGVWGFWGIFFAIPLATLVKAVIDAWPKLSDTVAETPDN</sequence>
<dbReference type="AlphaFoldDB" id="A0A0S2TB63"/>
<evidence type="ECO:0000256" key="2">
    <source>
        <dbReference type="ARBA" id="ARBA00009773"/>
    </source>
</evidence>
<keyword evidence="3" id="KW-0813">Transport</keyword>
<evidence type="ECO:0000256" key="8">
    <source>
        <dbReference type="SAM" id="Phobius"/>
    </source>
</evidence>
<dbReference type="Proteomes" id="UP000055136">
    <property type="component" value="Chromosome"/>
</dbReference>
<evidence type="ECO:0000256" key="4">
    <source>
        <dbReference type="ARBA" id="ARBA00022475"/>
    </source>
</evidence>
<name>A0A0S2TB63_9GAMM</name>
<evidence type="ECO:0000256" key="6">
    <source>
        <dbReference type="ARBA" id="ARBA00022989"/>
    </source>
</evidence>
<proteinExistence type="inferred from homology"/>
<reference evidence="9" key="1">
    <citation type="submission" date="2015-10" db="EMBL/GenBank/DDBJ databases">
        <title>Description of Candidatus Tenderia electrophaga gen. nov, sp. nov., an Uncultivated Electroautotroph from a Biocathode Enrichment.</title>
        <authorList>
            <person name="Eddie B.J."/>
            <person name="Malanoski A.P."/>
            <person name="Wang Z."/>
            <person name="Hall R.J."/>
            <person name="Oh S.D."/>
            <person name="Heiner C."/>
            <person name="Lin B."/>
            <person name="Strycharz-Glaven S.M."/>
        </authorList>
    </citation>
    <scope>NUCLEOTIDE SEQUENCE [LARGE SCALE GENOMIC DNA]</scope>
    <source>
        <strain evidence="9">NRL1</strain>
    </source>
</reference>
<feature type="transmembrane region" description="Helical" evidence="8">
    <location>
        <begin position="148"/>
        <end position="176"/>
    </location>
</feature>